<comment type="caution">
    <text evidence="10">The sequence shown here is derived from an EMBL/GenBank/DDBJ whole genome shotgun (WGS) entry which is preliminary data.</text>
</comment>
<feature type="transmembrane region" description="Helical" evidence="7">
    <location>
        <begin position="157"/>
        <end position="176"/>
    </location>
</feature>
<protein>
    <submittedName>
        <fullName evidence="10">ABC transporter permease</fullName>
    </submittedName>
</protein>
<dbReference type="SUPFAM" id="SSF161098">
    <property type="entry name" value="MetI-like"/>
    <property type="match status" value="1"/>
</dbReference>
<feature type="region of interest" description="Disordered" evidence="8">
    <location>
        <begin position="1"/>
        <end position="34"/>
    </location>
</feature>
<dbReference type="EMBL" id="JAWSTH010000158">
    <property type="protein sequence ID" value="MDW5598619.1"/>
    <property type="molecule type" value="Genomic_DNA"/>
</dbReference>
<keyword evidence="4 7" id="KW-0812">Transmembrane</keyword>
<gene>
    <name evidence="10" type="ORF">R7226_29935</name>
</gene>
<evidence type="ECO:0000313" key="11">
    <source>
        <dbReference type="Proteomes" id="UP001284601"/>
    </source>
</evidence>
<keyword evidence="6 7" id="KW-0472">Membrane</keyword>
<evidence type="ECO:0000256" key="5">
    <source>
        <dbReference type="ARBA" id="ARBA00022989"/>
    </source>
</evidence>
<dbReference type="InterPro" id="IPR000515">
    <property type="entry name" value="MetI-like"/>
</dbReference>
<organism evidence="10 11">
    <name type="scientific">Conexibacter stalactiti</name>
    <dbReference type="NCBI Taxonomy" id="1940611"/>
    <lineage>
        <taxon>Bacteria</taxon>
        <taxon>Bacillati</taxon>
        <taxon>Actinomycetota</taxon>
        <taxon>Thermoleophilia</taxon>
        <taxon>Solirubrobacterales</taxon>
        <taxon>Conexibacteraceae</taxon>
        <taxon>Conexibacter</taxon>
    </lineage>
</organism>
<dbReference type="PANTHER" id="PTHR30151:SF20">
    <property type="entry name" value="ABC TRANSPORTER PERMEASE PROTEIN HI_0355-RELATED"/>
    <property type="match status" value="1"/>
</dbReference>
<reference evidence="11" key="1">
    <citation type="submission" date="2023-07" db="EMBL/GenBank/DDBJ databases">
        <title>Conexibacter stalactiti sp. nov., isolated from stalactites in a lava cave and emended description of the genus Conexibacter.</title>
        <authorList>
            <person name="Lee S.D."/>
        </authorList>
    </citation>
    <scope>NUCLEOTIDE SEQUENCE [LARGE SCALE GENOMIC DNA]</scope>
    <source>
        <strain evidence="11">KCTC 39840</strain>
    </source>
</reference>
<evidence type="ECO:0000256" key="3">
    <source>
        <dbReference type="ARBA" id="ARBA00022475"/>
    </source>
</evidence>
<evidence type="ECO:0000256" key="7">
    <source>
        <dbReference type="RuleBase" id="RU363032"/>
    </source>
</evidence>
<evidence type="ECO:0000259" key="9">
    <source>
        <dbReference type="PROSITE" id="PS50928"/>
    </source>
</evidence>
<feature type="transmembrane region" description="Helical" evidence="7">
    <location>
        <begin position="99"/>
        <end position="122"/>
    </location>
</feature>
<dbReference type="Pfam" id="PF00528">
    <property type="entry name" value="BPD_transp_1"/>
    <property type="match status" value="1"/>
</dbReference>
<dbReference type="PANTHER" id="PTHR30151">
    <property type="entry name" value="ALKANE SULFONATE ABC TRANSPORTER-RELATED, MEMBRANE SUBUNIT"/>
    <property type="match status" value="1"/>
</dbReference>
<comment type="similarity">
    <text evidence="7">Belongs to the binding-protein-dependent transport system permease family.</text>
</comment>
<name>A0ABU4I0C4_9ACTN</name>
<keyword evidence="5 7" id="KW-1133">Transmembrane helix</keyword>
<dbReference type="Gene3D" id="1.10.3720.10">
    <property type="entry name" value="MetI-like"/>
    <property type="match status" value="1"/>
</dbReference>
<proteinExistence type="inferred from homology"/>
<comment type="subcellular location">
    <subcellularLocation>
        <location evidence="1 7">Cell membrane</location>
        <topology evidence="1 7">Multi-pass membrane protein</topology>
    </subcellularLocation>
</comment>
<evidence type="ECO:0000256" key="6">
    <source>
        <dbReference type="ARBA" id="ARBA00023136"/>
    </source>
</evidence>
<keyword evidence="3" id="KW-1003">Cell membrane</keyword>
<accession>A0ABU4I0C4</accession>
<feature type="transmembrane region" description="Helical" evidence="7">
    <location>
        <begin position="253"/>
        <end position="274"/>
    </location>
</feature>
<dbReference type="RefSeq" id="WP_318601156.1">
    <property type="nucleotide sequence ID" value="NZ_JAWSTH010000158.1"/>
</dbReference>
<feature type="transmembrane region" description="Helical" evidence="7">
    <location>
        <begin position="129"/>
        <end position="151"/>
    </location>
</feature>
<dbReference type="PROSITE" id="PS50928">
    <property type="entry name" value="ABC_TM1"/>
    <property type="match status" value="1"/>
</dbReference>
<dbReference type="CDD" id="cd06261">
    <property type="entry name" value="TM_PBP2"/>
    <property type="match status" value="1"/>
</dbReference>
<evidence type="ECO:0000256" key="8">
    <source>
        <dbReference type="SAM" id="MobiDB-lite"/>
    </source>
</evidence>
<feature type="transmembrane region" description="Helical" evidence="7">
    <location>
        <begin position="206"/>
        <end position="233"/>
    </location>
</feature>
<keyword evidence="11" id="KW-1185">Reference proteome</keyword>
<evidence type="ECO:0000256" key="2">
    <source>
        <dbReference type="ARBA" id="ARBA00022448"/>
    </source>
</evidence>
<dbReference type="Proteomes" id="UP001284601">
    <property type="component" value="Unassembled WGS sequence"/>
</dbReference>
<dbReference type="InterPro" id="IPR035906">
    <property type="entry name" value="MetI-like_sf"/>
</dbReference>
<feature type="domain" description="ABC transmembrane type-1" evidence="9">
    <location>
        <begin position="91"/>
        <end position="271"/>
    </location>
</feature>
<feature type="transmembrane region" description="Helical" evidence="7">
    <location>
        <begin position="38"/>
        <end position="58"/>
    </location>
</feature>
<keyword evidence="2 7" id="KW-0813">Transport</keyword>
<sequence>MSALPDQQQPAAAGDQPRSGLADPPQTGGRSGARGRKVAAHVLPPLLFALAVLAIWQLGVRLADTEESTLPAPTQVFSAMWEIRDLLLDNAWVTIKEIAIGYVLAIVLGVGLAVLLCSSLLAERAMYPWLVVSQMVPIPAIAPILVIWTGFDMRPKVIVIALVSFFPIAVNTIDGIKSTEPELLNLLKTLGAGRWKRFWTAQLPSALPFLFSGLKIAAALAVIGAVFGEWVGADAGLGYLILTLNNQVATSEMFATIIVLAAIGIALFGLVQLAERLMLPWYHAGRKESNS</sequence>
<evidence type="ECO:0000313" key="10">
    <source>
        <dbReference type="EMBL" id="MDW5598619.1"/>
    </source>
</evidence>
<feature type="compositionally biased region" description="Low complexity" evidence="8">
    <location>
        <begin position="1"/>
        <end position="17"/>
    </location>
</feature>
<evidence type="ECO:0000256" key="4">
    <source>
        <dbReference type="ARBA" id="ARBA00022692"/>
    </source>
</evidence>
<evidence type="ECO:0000256" key="1">
    <source>
        <dbReference type="ARBA" id="ARBA00004651"/>
    </source>
</evidence>